<dbReference type="Gene3D" id="1.10.1410.10">
    <property type="match status" value="1"/>
</dbReference>
<evidence type="ECO:0000313" key="12">
    <source>
        <dbReference type="EMBL" id="CEF67518.1"/>
    </source>
</evidence>
<dbReference type="SUPFAM" id="SSF81631">
    <property type="entry name" value="PAP/OAS1 substrate-binding domain"/>
    <property type="match status" value="1"/>
</dbReference>
<dbReference type="Proteomes" id="UP000035682">
    <property type="component" value="Unplaced"/>
</dbReference>
<evidence type="ECO:0000313" key="13">
    <source>
        <dbReference type="Proteomes" id="UP000035682"/>
    </source>
</evidence>
<reference evidence="13" key="1">
    <citation type="submission" date="2014-09" db="EMBL/GenBank/DDBJ databases">
        <authorList>
            <person name="Martin A.A."/>
        </authorList>
    </citation>
    <scope>NUCLEOTIDE SEQUENCE</scope>
    <source>
        <strain evidence="13">ED321</strain>
    </source>
</reference>
<dbReference type="SUPFAM" id="SSF81301">
    <property type="entry name" value="Nucleotidyltransferase"/>
    <property type="match status" value="1"/>
</dbReference>
<evidence type="ECO:0000256" key="1">
    <source>
        <dbReference type="ARBA" id="ARBA00001936"/>
    </source>
</evidence>
<feature type="domain" description="PAP-associated" evidence="10">
    <location>
        <begin position="864"/>
        <end position="925"/>
    </location>
</feature>
<feature type="compositionally biased region" description="Basic and acidic residues" evidence="9">
    <location>
        <begin position="553"/>
        <end position="575"/>
    </location>
</feature>
<evidence type="ECO:0000256" key="6">
    <source>
        <dbReference type="ARBA" id="ARBA00022723"/>
    </source>
</evidence>
<sequence length="1182" mass="134133">MNLNLQTTIIRLNSTSTPQNHFDNRNDGSDSGMHTNSTSSASSNDGDPKRLESLSNVTVQDNILRHVEVNCKPANRLAKWNRTPKNSFLKRQLGYNNRRNKYSYSSISPVQQFYADLPVSEDLKYQLLNGFRRNSNIPHCHLGLPPLPIQPPLFYHYHEIVSKAKEMYDHVIEQYSITNSKVLEFFYKHMVDENPLLHYYPNKTYFACFDASHFYKVENYNQPCYFYEGNSQNQYNVPPPKIENSIDVNMKYTTSKVEEKNNSLGQYDCCPEKTKKTNYQYHDDKCTNYSKNLKKEKSIINFEEDNLKEQHLAKCLPMVMSYKEAVQNTGDFELPPPDIPVSIGMPNNIVSNDQYFFQSTPINGFIPPNPVSQNFNNSQYPLSMNLSSYQSSSQLPTCCSTVPQQYAYVQECDPHNNKNAAAVQSLCFMFLEDCKTIDKNRSSIVGKHQQPVNGSIRGECGYYTEGGSQPTNSINIKTPTDEDVSYSEEDLKINTSKMSQLTHVKDEITSTSYLSINDSESKYASDKDRKRYLCSDKESQYYSKSSESNTSSTEKDEKNKENNVNWEQKKQDTFNKKSKKNKISEQKENNRPKGQALVYNIGLQQNHSSLSDNLIHPGMDSTGQLFISQMDSLSERIFDFHSSVMQSQAHLNRKLYLRDMIYYTICPLFPTSGLYIVGSSLNGFGNNGSDMDLCLMLTNKELDQRRDAVAILNAIKTKMSSIDWIRDLHLIVAKVPILRITFNAPFSNITVDLNANNSVAIKNTHLLCAYSNFDWRVRPLVSAVKEWAKRRGINDANQSTFTSYSLVLMCLHYLQCGLDVPILPSLQELYQDRFSNKCDVRNLNVVVSLEKPNKEIWPYESKATLGELLIGFLKYYAEIFDFENDVISIRCGKRLSRREVMKNDATHHSKSQWGCVCIEEPFTLMNTAHSVFDSVVFEAIKQCFVETYEHLKNTSDFDVFLSGRSIKDVLGSYTLIPPGGVIYNAPRQNGTNQLTSNTSMAFSSPEISLSNSSQEESSNEFNTNTSEVLSDNSISKSSSLDDIGKKSTKRGGTLSSVPKSNTCSLNNITNNYEQQKVEEIDGKKNGENGSISLKTGHVDITEFGLTPVQGTNANIDELNVYGKCSPNEKNNIQGTLTEQNKIKNTKKEDLNISNSSVRSKGKHRSKKGTTNNFDEIKCTIEN</sequence>
<accession>A0A090LHA9</accession>
<dbReference type="WBParaSite" id="SRAE_2000218000.1">
    <property type="protein sequence ID" value="SRAE_2000218000.1"/>
    <property type="gene ID" value="WBGene00262389"/>
</dbReference>
<dbReference type="EMBL" id="LN609529">
    <property type="protein sequence ID" value="CEF67518.1"/>
    <property type="molecule type" value="Genomic_DNA"/>
</dbReference>
<evidence type="ECO:0000259" key="10">
    <source>
        <dbReference type="Pfam" id="PF03828"/>
    </source>
</evidence>
<dbReference type="InterPro" id="IPR054708">
    <property type="entry name" value="MTPAP-like_central"/>
</dbReference>
<evidence type="ECO:0000259" key="11">
    <source>
        <dbReference type="Pfam" id="PF22600"/>
    </source>
</evidence>
<comment type="cofactor">
    <cofactor evidence="2">
        <name>Mg(2+)</name>
        <dbReference type="ChEBI" id="CHEBI:18420"/>
    </cofactor>
</comment>
<comment type="subcellular location">
    <subcellularLocation>
        <location evidence="3">Cytoplasm</location>
    </subcellularLocation>
</comment>
<keyword evidence="5" id="KW-0808">Transferase</keyword>
<dbReference type="Pfam" id="PF22600">
    <property type="entry name" value="MTPAP-like_central"/>
    <property type="match status" value="1"/>
</dbReference>
<proteinExistence type="inferred from homology"/>
<feature type="compositionally biased region" description="Low complexity" evidence="9">
    <location>
        <begin position="1008"/>
        <end position="1041"/>
    </location>
</feature>
<keyword evidence="4" id="KW-0963">Cytoplasm</keyword>
<evidence type="ECO:0000256" key="4">
    <source>
        <dbReference type="ARBA" id="ARBA00022490"/>
    </source>
</evidence>
<organism evidence="12">
    <name type="scientific">Strongyloides ratti</name>
    <name type="common">Parasitic roundworm</name>
    <dbReference type="NCBI Taxonomy" id="34506"/>
    <lineage>
        <taxon>Eukaryota</taxon>
        <taxon>Metazoa</taxon>
        <taxon>Ecdysozoa</taxon>
        <taxon>Nematoda</taxon>
        <taxon>Chromadorea</taxon>
        <taxon>Rhabditida</taxon>
        <taxon>Tylenchina</taxon>
        <taxon>Panagrolaimomorpha</taxon>
        <taxon>Strongyloidoidea</taxon>
        <taxon>Strongyloididae</taxon>
        <taxon>Strongyloides</taxon>
    </lineage>
</organism>
<comment type="cofactor">
    <cofactor evidence="1">
        <name>Mn(2+)</name>
        <dbReference type="ChEBI" id="CHEBI:29035"/>
    </cofactor>
</comment>
<evidence type="ECO:0000256" key="5">
    <source>
        <dbReference type="ARBA" id="ARBA00022679"/>
    </source>
</evidence>
<dbReference type="Pfam" id="PF03828">
    <property type="entry name" value="PAP_assoc"/>
    <property type="match status" value="1"/>
</dbReference>
<feature type="compositionally biased region" description="Polar residues" evidence="9">
    <location>
        <begin position="1053"/>
        <end position="1066"/>
    </location>
</feature>
<reference evidence="12" key="2">
    <citation type="submission" date="2014-09" db="EMBL/GenBank/DDBJ databases">
        <authorList>
            <person name="Aslett A.Martin."/>
        </authorList>
    </citation>
    <scope>NUCLEOTIDE SEQUENCE</scope>
    <source>
        <strain evidence="12">ED321 Heterogonic</strain>
    </source>
</reference>
<feature type="compositionally biased region" description="Low complexity" evidence="9">
    <location>
        <begin position="540"/>
        <end position="552"/>
    </location>
</feature>
<feature type="domain" description="Poly(A) RNA polymerase mitochondrial-like central palm" evidence="11">
    <location>
        <begin position="633"/>
        <end position="771"/>
    </location>
</feature>
<evidence type="ECO:0000256" key="7">
    <source>
        <dbReference type="ARBA" id="ARBA00022842"/>
    </source>
</evidence>
<keyword evidence="6" id="KW-0479">Metal-binding</keyword>
<gene>
    <name evidence="12 14 15" type="ORF">SRAE_2000218000</name>
</gene>
<evidence type="ECO:0000256" key="9">
    <source>
        <dbReference type="SAM" id="MobiDB-lite"/>
    </source>
</evidence>
<reference evidence="14" key="3">
    <citation type="submission" date="2020-12" db="UniProtKB">
        <authorList>
            <consortium name="WormBaseParasite"/>
        </authorList>
    </citation>
    <scope>IDENTIFICATION</scope>
</reference>
<dbReference type="GO" id="GO:0046872">
    <property type="term" value="F:metal ion binding"/>
    <property type="evidence" value="ECO:0007669"/>
    <property type="project" value="UniProtKB-KW"/>
</dbReference>
<dbReference type="CDD" id="cd05402">
    <property type="entry name" value="NT_PAP_TUTase"/>
    <property type="match status" value="1"/>
</dbReference>
<comment type="similarity">
    <text evidence="8">Belongs to the DNA polymerase type-B-like family. GLD2 subfamily.</text>
</comment>
<feature type="compositionally biased region" description="Basic and acidic residues" evidence="9">
    <location>
        <begin position="582"/>
        <end position="591"/>
    </location>
</feature>
<dbReference type="eggNOG" id="KOG2277">
    <property type="taxonomic scope" value="Eukaryota"/>
</dbReference>
<keyword evidence="13" id="KW-1185">Reference proteome</keyword>
<dbReference type="PANTHER" id="PTHR12271">
    <property type="entry name" value="POLY A POLYMERASE CID PAP -RELATED"/>
    <property type="match status" value="1"/>
</dbReference>
<protein>
    <submittedName>
        <fullName evidence="12 14">Poly(A) RNA polymerase GLD2</fullName>
    </submittedName>
</protein>
<dbReference type="OrthoDB" id="2274644at2759"/>
<feature type="compositionally biased region" description="Polar residues" evidence="9">
    <location>
        <begin position="12"/>
        <end position="21"/>
    </location>
</feature>
<feature type="region of interest" description="Disordered" evidence="9">
    <location>
        <begin position="1003"/>
        <end position="1066"/>
    </location>
</feature>
<feature type="region of interest" description="Disordered" evidence="9">
    <location>
        <begin position="538"/>
        <end position="593"/>
    </location>
</feature>
<evidence type="ECO:0000313" key="14">
    <source>
        <dbReference type="WBParaSite" id="SRAE_2000218000.1"/>
    </source>
</evidence>
<dbReference type="InterPro" id="IPR043519">
    <property type="entry name" value="NT_sf"/>
</dbReference>
<evidence type="ECO:0000256" key="2">
    <source>
        <dbReference type="ARBA" id="ARBA00001946"/>
    </source>
</evidence>
<name>A0A090LHA9_STRRB</name>
<feature type="region of interest" description="Disordered" evidence="9">
    <location>
        <begin position="12"/>
        <end position="51"/>
    </location>
</feature>
<dbReference type="Gene3D" id="3.30.460.10">
    <property type="entry name" value="Beta Polymerase, domain 2"/>
    <property type="match status" value="1"/>
</dbReference>
<feature type="region of interest" description="Disordered" evidence="9">
    <location>
        <begin position="465"/>
        <end position="485"/>
    </location>
</feature>
<dbReference type="GO" id="GO:1990817">
    <property type="term" value="F:poly(A) RNA polymerase activity"/>
    <property type="evidence" value="ECO:0007669"/>
    <property type="project" value="TreeGrafter"/>
</dbReference>
<keyword evidence="7" id="KW-0460">Magnesium</keyword>
<feature type="compositionally biased region" description="Polar residues" evidence="9">
    <location>
        <begin position="32"/>
        <end position="45"/>
    </location>
</feature>
<evidence type="ECO:0000256" key="8">
    <source>
        <dbReference type="ARBA" id="ARBA00038491"/>
    </source>
</evidence>
<dbReference type="GeneID" id="36379883"/>
<dbReference type="RefSeq" id="XP_024506718.1">
    <property type="nucleotide sequence ID" value="XM_024653220.1"/>
</dbReference>
<feature type="compositionally biased region" description="Polar residues" evidence="9">
    <location>
        <begin position="466"/>
        <end position="478"/>
    </location>
</feature>
<dbReference type="STRING" id="34506.A0A090LHA9"/>
<dbReference type="InterPro" id="IPR002058">
    <property type="entry name" value="PAP_assoc"/>
</dbReference>
<evidence type="ECO:0000256" key="3">
    <source>
        <dbReference type="ARBA" id="ARBA00004496"/>
    </source>
</evidence>
<evidence type="ECO:0000313" key="15">
    <source>
        <dbReference type="WormBase" id="SRAE_2000218000"/>
    </source>
</evidence>
<dbReference type="PANTHER" id="PTHR12271:SF40">
    <property type="entry name" value="POLY(A) RNA POLYMERASE GLD2"/>
    <property type="match status" value="1"/>
</dbReference>
<dbReference type="WormBase" id="SRAE_2000218000">
    <property type="protein sequence ID" value="SRP07254"/>
    <property type="gene ID" value="WBGene00262389"/>
</dbReference>
<feature type="region of interest" description="Disordered" evidence="9">
    <location>
        <begin position="1151"/>
        <end position="1170"/>
    </location>
</feature>
<dbReference type="CTD" id="36379883"/>
<dbReference type="GO" id="GO:0031123">
    <property type="term" value="P:RNA 3'-end processing"/>
    <property type="evidence" value="ECO:0007669"/>
    <property type="project" value="TreeGrafter"/>
</dbReference>
<dbReference type="GO" id="GO:0005737">
    <property type="term" value="C:cytoplasm"/>
    <property type="evidence" value="ECO:0007669"/>
    <property type="project" value="UniProtKB-SubCell"/>
</dbReference>
<dbReference type="AlphaFoldDB" id="A0A090LHA9"/>